<evidence type="ECO:0000259" key="2">
    <source>
        <dbReference type="Pfam" id="PF04909"/>
    </source>
</evidence>
<protein>
    <submittedName>
        <fullName evidence="3">Amidohydrolase</fullName>
    </submittedName>
</protein>
<feature type="domain" description="Amidohydrolase-related" evidence="2">
    <location>
        <begin position="4"/>
        <end position="278"/>
    </location>
</feature>
<dbReference type="PANTHER" id="PTHR43569:SF2">
    <property type="entry name" value="AMIDOHYDROLASE-RELATED DOMAIN-CONTAINING PROTEIN"/>
    <property type="match status" value="1"/>
</dbReference>
<accession>A0A8J3D830</accession>
<evidence type="ECO:0000313" key="4">
    <source>
        <dbReference type="Proteomes" id="UP000598271"/>
    </source>
</evidence>
<dbReference type="EMBL" id="BMXF01000007">
    <property type="protein sequence ID" value="GHB86749.1"/>
    <property type="molecule type" value="Genomic_DNA"/>
</dbReference>
<dbReference type="AlphaFoldDB" id="A0A8J3D830"/>
<dbReference type="Pfam" id="PF04909">
    <property type="entry name" value="Amidohydro_2"/>
    <property type="match status" value="1"/>
</dbReference>
<dbReference type="Proteomes" id="UP000598271">
    <property type="component" value="Unassembled WGS sequence"/>
</dbReference>
<dbReference type="InterPro" id="IPR006680">
    <property type="entry name" value="Amidohydro-rel"/>
</dbReference>
<dbReference type="RefSeq" id="WP_189568357.1">
    <property type="nucleotide sequence ID" value="NZ_BMXF01000007.1"/>
</dbReference>
<gene>
    <name evidence="3" type="ORF">GCM10007390_48050</name>
</gene>
<dbReference type="InterPro" id="IPR052350">
    <property type="entry name" value="Metallo-dep_Lactonases"/>
</dbReference>
<name>A0A8J3D830_9BACT</name>
<sequence>MTLIDSHVHFWNPARLDYPWLDSVPDIKKPFLIHDYNQATSGYEVIKLVFVQSECEPEQALDELDFVMEQAAIDRRIAGIVAYAPLEQGEEVINYLNILKANPLVRGVRRLTENQTNPCTAAPFIEAARLLPRFGLTLDVSIRPYQMEETFALIERCPETQFILDHLGKPNIGHGQFYAFQKHIGRMAQFPNVVAKVSGLVTEADWEYWTKDEIQPYVDYALERFGADRLLFGSDWPVVLVAATFDRWLDTLQQLVTHCSESERESLFYRTAERVYQLAG</sequence>
<proteinExistence type="inferred from homology"/>
<dbReference type="Gene3D" id="3.20.20.140">
    <property type="entry name" value="Metal-dependent hydrolases"/>
    <property type="match status" value="1"/>
</dbReference>
<reference evidence="3 4" key="1">
    <citation type="journal article" date="2014" name="Int. J. Syst. Evol. Microbiol.">
        <title>Complete genome sequence of Corynebacterium casei LMG S-19264T (=DSM 44701T), isolated from a smear-ripened cheese.</title>
        <authorList>
            <consortium name="US DOE Joint Genome Institute (JGI-PGF)"/>
            <person name="Walter F."/>
            <person name="Albersmeier A."/>
            <person name="Kalinowski J."/>
            <person name="Ruckert C."/>
        </authorList>
    </citation>
    <scope>NUCLEOTIDE SEQUENCE [LARGE SCALE GENOMIC DNA]</scope>
    <source>
        <strain evidence="3 4">KCTC 12866</strain>
    </source>
</reference>
<organism evidence="3 4">
    <name type="scientific">Persicitalea jodogahamensis</name>
    <dbReference type="NCBI Taxonomy" id="402147"/>
    <lineage>
        <taxon>Bacteria</taxon>
        <taxon>Pseudomonadati</taxon>
        <taxon>Bacteroidota</taxon>
        <taxon>Cytophagia</taxon>
        <taxon>Cytophagales</taxon>
        <taxon>Spirosomataceae</taxon>
        <taxon>Persicitalea</taxon>
    </lineage>
</organism>
<comment type="caution">
    <text evidence="3">The sequence shown here is derived from an EMBL/GenBank/DDBJ whole genome shotgun (WGS) entry which is preliminary data.</text>
</comment>
<comment type="similarity">
    <text evidence="1">Belongs to the metallo-dependent hydrolases superfamily.</text>
</comment>
<evidence type="ECO:0000256" key="1">
    <source>
        <dbReference type="ARBA" id="ARBA00038310"/>
    </source>
</evidence>
<dbReference type="InterPro" id="IPR032466">
    <property type="entry name" value="Metal_Hydrolase"/>
</dbReference>
<evidence type="ECO:0000313" key="3">
    <source>
        <dbReference type="EMBL" id="GHB86749.1"/>
    </source>
</evidence>
<keyword evidence="4" id="KW-1185">Reference proteome</keyword>
<dbReference type="PANTHER" id="PTHR43569">
    <property type="entry name" value="AMIDOHYDROLASE"/>
    <property type="match status" value="1"/>
</dbReference>
<dbReference type="SUPFAM" id="SSF51556">
    <property type="entry name" value="Metallo-dependent hydrolases"/>
    <property type="match status" value="1"/>
</dbReference>
<dbReference type="GO" id="GO:0016787">
    <property type="term" value="F:hydrolase activity"/>
    <property type="evidence" value="ECO:0007669"/>
    <property type="project" value="InterPro"/>
</dbReference>